<sequence length="208" mass="22024">MRRSRAEKAETHERILDAAARRIRAHGPEGVSISELMKAADLTHGGFYKHFGSRDALIHAAVARAAAARTGLFSEETQAGGPEAVRKVVGRYLSEGHRDNIAAGCAIAALAGDVSRQPDPQLSGPVRELAERGFARMNAAFGGDAATEEDAVFAWCAMLGALTLSRVFRGEARSGEILDIARRRIAAMADMEERAADAGEGADGTGRP</sequence>
<dbReference type="PANTHER" id="PTHR47506">
    <property type="entry name" value="TRANSCRIPTIONAL REGULATORY PROTEIN"/>
    <property type="match status" value="1"/>
</dbReference>
<proteinExistence type="predicted"/>
<evidence type="ECO:0000256" key="1">
    <source>
        <dbReference type="ARBA" id="ARBA00023015"/>
    </source>
</evidence>
<dbReference type="RefSeq" id="WP_191318133.1">
    <property type="nucleotide sequence ID" value="NZ_BNCG01000002.1"/>
</dbReference>
<protein>
    <submittedName>
        <fullName evidence="6">TetR/AcrR family transcriptional regulator</fullName>
    </submittedName>
</protein>
<reference evidence="7" key="1">
    <citation type="journal article" date="2019" name="Int. J. Syst. Evol. Microbiol.">
        <title>The Global Catalogue of Microorganisms (GCM) 10K type strain sequencing project: providing services to taxonomists for standard genome sequencing and annotation.</title>
        <authorList>
            <consortium name="The Broad Institute Genomics Platform"/>
            <consortium name="The Broad Institute Genome Sequencing Center for Infectious Disease"/>
            <person name="Wu L."/>
            <person name="Ma J."/>
        </authorList>
    </citation>
    <scope>NUCLEOTIDE SEQUENCE [LARGE SCALE GENOMIC DNA]</scope>
    <source>
        <strain evidence="7">KCTC 42282</strain>
    </source>
</reference>
<dbReference type="Proteomes" id="UP001595704">
    <property type="component" value="Unassembled WGS sequence"/>
</dbReference>
<dbReference type="InterPro" id="IPR009057">
    <property type="entry name" value="Homeodomain-like_sf"/>
</dbReference>
<evidence type="ECO:0000256" key="2">
    <source>
        <dbReference type="ARBA" id="ARBA00023125"/>
    </source>
</evidence>
<comment type="caution">
    <text evidence="6">The sequence shown here is derived from an EMBL/GenBank/DDBJ whole genome shotgun (WGS) entry which is preliminary data.</text>
</comment>
<dbReference type="EMBL" id="JBHRYC010000026">
    <property type="protein sequence ID" value="MFC3636935.1"/>
    <property type="molecule type" value="Genomic_DNA"/>
</dbReference>
<dbReference type="Pfam" id="PF00440">
    <property type="entry name" value="TetR_N"/>
    <property type="match status" value="1"/>
</dbReference>
<dbReference type="PANTHER" id="PTHR47506:SF7">
    <property type="entry name" value="TRANSCRIPTIONAL REGULATORY PROTEIN"/>
    <property type="match status" value="1"/>
</dbReference>
<keyword evidence="7" id="KW-1185">Reference proteome</keyword>
<feature type="domain" description="HTH tetR-type" evidence="5">
    <location>
        <begin position="9"/>
        <end position="69"/>
    </location>
</feature>
<feature type="DNA-binding region" description="H-T-H motif" evidence="4">
    <location>
        <begin position="32"/>
        <end position="51"/>
    </location>
</feature>
<dbReference type="SUPFAM" id="SSF46689">
    <property type="entry name" value="Homeodomain-like"/>
    <property type="match status" value="1"/>
</dbReference>
<dbReference type="Gene3D" id="1.10.357.10">
    <property type="entry name" value="Tetracycline Repressor, domain 2"/>
    <property type="match status" value="1"/>
</dbReference>
<evidence type="ECO:0000313" key="7">
    <source>
        <dbReference type="Proteomes" id="UP001595704"/>
    </source>
</evidence>
<dbReference type="PROSITE" id="PS50977">
    <property type="entry name" value="HTH_TETR_2"/>
    <property type="match status" value="1"/>
</dbReference>
<evidence type="ECO:0000256" key="3">
    <source>
        <dbReference type="ARBA" id="ARBA00023163"/>
    </source>
</evidence>
<evidence type="ECO:0000256" key="4">
    <source>
        <dbReference type="PROSITE-ProRule" id="PRU00335"/>
    </source>
</evidence>
<accession>A0ABV7UEU9</accession>
<gene>
    <name evidence="6" type="ORF">ACFONL_05985</name>
</gene>
<keyword evidence="1" id="KW-0805">Transcription regulation</keyword>
<keyword evidence="2 4" id="KW-0238">DNA-binding</keyword>
<dbReference type="InterPro" id="IPR001647">
    <property type="entry name" value="HTH_TetR"/>
</dbReference>
<name>A0ABV7UEU9_9HYPH</name>
<dbReference type="Gene3D" id="1.10.10.60">
    <property type="entry name" value="Homeodomain-like"/>
    <property type="match status" value="1"/>
</dbReference>
<evidence type="ECO:0000259" key="5">
    <source>
        <dbReference type="PROSITE" id="PS50977"/>
    </source>
</evidence>
<keyword evidence="3" id="KW-0804">Transcription</keyword>
<dbReference type="InterPro" id="IPR036271">
    <property type="entry name" value="Tet_transcr_reg_TetR-rel_C_sf"/>
</dbReference>
<dbReference type="SUPFAM" id="SSF48498">
    <property type="entry name" value="Tetracyclin repressor-like, C-terminal domain"/>
    <property type="match status" value="1"/>
</dbReference>
<organism evidence="6 7">
    <name type="scientific">Camelimonas fluminis</name>
    <dbReference type="NCBI Taxonomy" id="1576911"/>
    <lineage>
        <taxon>Bacteria</taxon>
        <taxon>Pseudomonadati</taxon>
        <taxon>Pseudomonadota</taxon>
        <taxon>Alphaproteobacteria</taxon>
        <taxon>Hyphomicrobiales</taxon>
        <taxon>Chelatococcaceae</taxon>
        <taxon>Camelimonas</taxon>
    </lineage>
</organism>
<evidence type="ECO:0000313" key="6">
    <source>
        <dbReference type="EMBL" id="MFC3636935.1"/>
    </source>
</evidence>